<dbReference type="SUPFAM" id="SSF55486">
    <property type="entry name" value="Metalloproteases ('zincins'), catalytic domain"/>
    <property type="match status" value="1"/>
</dbReference>
<evidence type="ECO:0000313" key="10">
    <source>
        <dbReference type="EMBL" id="RUS34267.1"/>
    </source>
</evidence>
<keyword evidence="3 7" id="KW-0479">Metal-binding</keyword>
<evidence type="ECO:0000256" key="1">
    <source>
        <dbReference type="ARBA" id="ARBA00009856"/>
    </source>
</evidence>
<dbReference type="GO" id="GO:0004222">
    <property type="term" value="F:metalloendopeptidase activity"/>
    <property type="evidence" value="ECO:0007669"/>
    <property type="project" value="InterPro"/>
</dbReference>
<reference evidence="10 11" key="1">
    <citation type="journal article" date="2018" name="New Phytol.">
        <title>Phylogenomics of Endogonaceae and evolution of mycorrhizas within Mucoromycota.</title>
        <authorList>
            <person name="Chang Y."/>
            <person name="Desiro A."/>
            <person name="Na H."/>
            <person name="Sandor L."/>
            <person name="Lipzen A."/>
            <person name="Clum A."/>
            <person name="Barry K."/>
            <person name="Grigoriev I.V."/>
            <person name="Martin F.M."/>
            <person name="Stajich J.E."/>
            <person name="Smith M.E."/>
            <person name="Bonito G."/>
            <person name="Spatafora J.W."/>
        </authorList>
    </citation>
    <scope>NUCLEOTIDE SEQUENCE [LARGE SCALE GENOMIC DNA]</scope>
    <source>
        <strain evidence="10 11">AD002</strain>
    </source>
</reference>
<dbReference type="Gene3D" id="1.10.1370.10">
    <property type="entry name" value="Neurolysin, domain 3"/>
    <property type="match status" value="2"/>
</dbReference>
<feature type="domain" description="Peptidase M3A/M3B catalytic" evidence="8">
    <location>
        <begin position="138"/>
        <end position="202"/>
    </location>
</feature>
<dbReference type="GO" id="GO:0006508">
    <property type="term" value="P:proteolysis"/>
    <property type="evidence" value="ECO:0007669"/>
    <property type="project" value="UniProtKB-KW"/>
</dbReference>
<dbReference type="PANTHER" id="PTHR28626:SF3">
    <property type="entry name" value="SRR1-LIKE PROTEIN"/>
    <property type="match status" value="1"/>
</dbReference>
<evidence type="ECO:0000256" key="5">
    <source>
        <dbReference type="ARBA" id="ARBA00022833"/>
    </source>
</evidence>
<evidence type="ECO:0000313" key="11">
    <source>
        <dbReference type="Proteomes" id="UP000274822"/>
    </source>
</evidence>
<dbReference type="InterPro" id="IPR001567">
    <property type="entry name" value="Pept_M3A_M3B_dom"/>
</dbReference>
<dbReference type="EMBL" id="RBNJ01000622">
    <property type="protein sequence ID" value="RUS34267.1"/>
    <property type="molecule type" value="Genomic_DNA"/>
</dbReference>
<dbReference type="InterPro" id="IPR024077">
    <property type="entry name" value="Neurolysin/TOP_dom2"/>
</dbReference>
<dbReference type="AlphaFoldDB" id="A0A433QX39"/>
<dbReference type="GO" id="GO:0005634">
    <property type="term" value="C:nucleus"/>
    <property type="evidence" value="ECO:0007669"/>
    <property type="project" value="TreeGrafter"/>
</dbReference>
<keyword evidence="6 7" id="KW-0482">Metalloprotease</keyword>
<dbReference type="Pfam" id="PF01432">
    <property type="entry name" value="Peptidase_M3"/>
    <property type="match status" value="2"/>
</dbReference>
<feature type="domain" description="SRR1-like" evidence="9">
    <location>
        <begin position="331"/>
        <end position="489"/>
    </location>
</feature>
<evidence type="ECO:0000256" key="3">
    <source>
        <dbReference type="ARBA" id="ARBA00022723"/>
    </source>
</evidence>
<dbReference type="InterPro" id="IPR012942">
    <property type="entry name" value="SRR1-like"/>
</dbReference>
<dbReference type="GO" id="GO:0046872">
    <property type="term" value="F:metal ion binding"/>
    <property type="evidence" value="ECO:0007669"/>
    <property type="project" value="UniProtKB-UniRule"/>
</dbReference>
<evidence type="ECO:0000256" key="7">
    <source>
        <dbReference type="RuleBase" id="RU003435"/>
    </source>
</evidence>
<comment type="cofactor">
    <cofactor evidence="7">
        <name>Zn(2+)</name>
        <dbReference type="ChEBI" id="CHEBI:29105"/>
    </cofactor>
    <text evidence="7">Binds 1 zinc ion.</text>
</comment>
<evidence type="ECO:0000256" key="2">
    <source>
        <dbReference type="ARBA" id="ARBA00022670"/>
    </source>
</evidence>
<dbReference type="GO" id="GO:0005737">
    <property type="term" value="C:cytoplasm"/>
    <property type="evidence" value="ECO:0007669"/>
    <property type="project" value="TreeGrafter"/>
</dbReference>
<dbReference type="PANTHER" id="PTHR28626">
    <property type="entry name" value="SRR1-LIKE PROTEIN"/>
    <property type="match status" value="1"/>
</dbReference>
<sequence length="525" mass="59845">MKLSRSSTNWVTSCTIYALGPNGRVSMAPTLKKVSEVINSSITCNAPSCNLYTKMAFEVGYIWFADEDFVEAPSQMLENWCWQSNSLRRLSSHYKTGEPIPDELIEKIVRAKQAGAGLFNLRQLFFGVFDMRLHGSEGYYGYMWSKVYSSDMFYTKFSGDPLDSAVGNRYRRKILERGGSWDAMDMVRDFLGRDPLPDAFMREDIGAAGTISSQREEDNRPFTMVTSGKFRYKSKRLHGAGGDLIGIVERDIWALKKPGKGKKKHVKDVDEWILSDAVEIVEKRREAIVDSKFHRDFQGTELHARDTSLQCHTSMICTISRTGTGILHNHLIPTHLHDIVCYGVGSMHQSRNAQFQFALMLIMRETLQIDGKVYIFDPVMTHIDRQLLEHYGVELISENEQAKRAVHAMTLFYMPHCNKVLYSNLLSANWNAQALEKVVIIGNRFGFQTDSHLRREAPYMILAVPLVACTPLPTEFDNNMIFNDLCVHIFERRRLRAVDSGFWTVTLKVDGNEGGISQQTDAEVW</sequence>
<evidence type="ECO:0000256" key="4">
    <source>
        <dbReference type="ARBA" id="ARBA00022801"/>
    </source>
</evidence>
<keyword evidence="4 7" id="KW-0378">Hydrolase</keyword>
<organism evidence="10 11">
    <name type="scientific">Jimgerdemannia flammicorona</name>
    <dbReference type="NCBI Taxonomy" id="994334"/>
    <lineage>
        <taxon>Eukaryota</taxon>
        <taxon>Fungi</taxon>
        <taxon>Fungi incertae sedis</taxon>
        <taxon>Mucoromycota</taxon>
        <taxon>Mucoromycotina</taxon>
        <taxon>Endogonomycetes</taxon>
        <taxon>Endogonales</taxon>
        <taxon>Endogonaceae</taxon>
        <taxon>Jimgerdemannia</taxon>
    </lineage>
</organism>
<dbReference type="InterPro" id="IPR040044">
    <property type="entry name" value="SRR1L"/>
</dbReference>
<evidence type="ECO:0000259" key="9">
    <source>
        <dbReference type="Pfam" id="PF07985"/>
    </source>
</evidence>
<feature type="domain" description="Peptidase M3A/M3B catalytic" evidence="8">
    <location>
        <begin position="68"/>
        <end position="136"/>
    </location>
</feature>
<protein>
    <recommendedName>
        <fullName evidence="12">SRR1-like domain-containing protein</fullName>
    </recommendedName>
</protein>
<name>A0A433QX39_9FUNG</name>
<dbReference type="InterPro" id="IPR024079">
    <property type="entry name" value="MetalloPept_cat_dom_sf"/>
</dbReference>
<comment type="similarity">
    <text evidence="1">Belongs to the SRR1 family.</text>
</comment>
<gene>
    <name evidence="10" type="ORF">BC938DRAFT_481524</name>
</gene>
<comment type="similarity">
    <text evidence="7">Belongs to the peptidase M3 family.</text>
</comment>
<dbReference type="Gene3D" id="3.40.390.10">
    <property type="entry name" value="Collagenase (Catalytic Domain)"/>
    <property type="match status" value="1"/>
</dbReference>
<evidence type="ECO:0000259" key="8">
    <source>
        <dbReference type="Pfam" id="PF01432"/>
    </source>
</evidence>
<keyword evidence="2 7" id="KW-0645">Protease</keyword>
<proteinExistence type="inferred from homology"/>
<comment type="caution">
    <text evidence="10">The sequence shown here is derived from an EMBL/GenBank/DDBJ whole genome shotgun (WGS) entry which is preliminary data.</text>
</comment>
<dbReference type="Proteomes" id="UP000274822">
    <property type="component" value="Unassembled WGS sequence"/>
</dbReference>
<evidence type="ECO:0008006" key="12">
    <source>
        <dbReference type="Google" id="ProtNLM"/>
    </source>
</evidence>
<dbReference type="Pfam" id="PF07985">
    <property type="entry name" value="SRR1"/>
    <property type="match status" value="1"/>
</dbReference>
<keyword evidence="11" id="KW-1185">Reference proteome</keyword>
<evidence type="ECO:0000256" key="6">
    <source>
        <dbReference type="ARBA" id="ARBA00023049"/>
    </source>
</evidence>
<keyword evidence="5 7" id="KW-0862">Zinc</keyword>
<accession>A0A433QX39</accession>